<gene>
    <name evidence="1" type="ORF">DICVIV_09300</name>
</gene>
<evidence type="ECO:0000313" key="2">
    <source>
        <dbReference type="Proteomes" id="UP000053766"/>
    </source>
</evidence>
<protein>
    <submittedName>
        <fullName evidence="1">Uncharacterized protein</fullName>
    </submittedName>
</protein>
<dbReference type="EMBL" id="KN716457">
    <property type="protein sequence ID" value="KJH44653.1"/>
    <property type="molecule type" value="Genomic_DNA"/>
</dbReference>
<dbReference type="STRING" id="29172.A0A0D8XJ98"/>
<name>A0A0D8XJ98_DICVI</name>
<dbReference type="AlphaFoldDB" id="A0A0D8XJ98"/>
<accession>A0A0D8XJ98</accession>
<sequence length="171" mass="19919">MTTCHKAYQNFYRITKIVTYGGDASNFESQLWGVQTAITALKRRLKTVAEPTPSMPSMIANDQPCIEMFEEKQLMAVQSMLRQDILREKRCIARFCWMLRSLEMNSKEEISSHSPRADQESEEVWRERSELEEAARAALLMEIVRLRNDCANLRAKIEYYGQRQESITTTL</sequence>
<reference evidence="2" key="2">
    <citation type="journal article" date="2016" name="Sci. Rep.">
        <title>Dictyocaulus viviparus genome, variome and transcriptome elucidate lungworm biology and support future intervention.</title>
        <authorList>
            <person name="McNulty S.N."/>
            <person name="Strube C."/>
            <person name="Rosa B.A."/>
            <person name="Martin J.C."/>
            <person name="Tyagi R."/>
            <person name="Choi Y.J."/>
            <person name="Wang Q."/>
            <person name="Hallsworth Pepin K."/>
            <person name="Zhang X."/>
            <person name="Ozersky P."/>
            <person name="Wilson R.K."/>
            <person name="Sternberg P.W."/>
            <person name="Gasser R.B."/>
            <person name="Mitreva M."/>
        </authorList>
    </citation>
    <scope>NUCLEOTIDE SEQUENCE [LARGE SCALE GENOMIC DNA]</scope>
    <source>
        <strain evidence="2">HannoverDv2000</strain>
    </source>
</reference>
<dbReference type="Proteomes" id="UP000053766">
    <property type="component" value="Unassembled WGS sequence"/>
</dbReference>
<keyword evidence="2" id="KW-1185">Reference proteome</keyword>
<evidence type="ECO:0000313" key="1">
    <source>
        <dbReference type="EMBL" id="KJH44653.1"/>
    </source>
</evidence>
<proteinExistence type="predicted"/>
<reference evidence="1 2" key="1">
    <citation type="submission" date="2013-11" db="EMBL/GenBank/DDBJ databases">
        <title>Draft genome of the bovine lungworm Dictyocaulus viviparus.</title>
        <authorList>
            <person name="Mitreva M."/>
        </authorList>
    </citation>
    <scope>NUCLEOTIDE SEQUENCE [LARGE SCALE GENOMIC DNA]</scope>
    <source>
        <strain evidence="1 2">HannoverDv2000</strain>
    </source>
</reference>
<dbReference type="OrthoDB" id="10033734at2759"/>
<organism evidence="1 2">
    <name type="scientific">Dictyocaulus viviparus</name>
    <name type="common">Bovine lungworm</name>
    <dbReference type="NCBI Taxonomy" id="29172"/>
    <lineage>
        <taxon>Eukaryota</taxon>
        <taxon>Metazoa</taxon>
        <taxon>Ecdysozoa</taxon>
        <taxon>Nematoda</taxon>
        <taxon>Chromadorea</taxon>
        <taxon>Rhabditida</taxon>
        <taxon>Rhabditina</taxon>
        <taxon>Rhabditomorpha</taxon>
        <taxon>Strongyloidea</taxon>
        <taxon>Metastrongylidae</taxon>
        <taxon>Dictyocaulus</taxon>
    </lineage>
</organism>
<dbReference type="Gene3D" id="1.20.58.90">
    <property type="match status" value="1"/>
</dbReference>